<comment type="pathway">
    <text evidence="2">Cofactor biosynthesis; riboflavin biosynthesis; riboflavin from 2-hydroxy-3-oxobutyl phosphate and 5-amino-6-(D-ribitylamino)uracil: step 2/2.</text>
</comment>
<keyword evidence="11" id="KW-1185">Reference proteome</keyword>
<dbReference type="CDD" id="cd00402">
    <property type="entry name" value="Riboflavin_synthase_like"/>
    <property type="match status" value="1"/>
</dbReference>
<protein>
    <recommendedName>
        <fullName evidence="4">Riboflavin synthase</fullName>
        <ecNumber evidence="3">2.5.1.9</ecNumber>
    </recommendedName>
</protein>
<proteinExistence type="predicted"/>
<evidence type="ECO:0000256" key="2">
    <source>
        <dbReference type="ARBA" id="ARBA00004887"/>
    </source>
</evidence>
<dbReference type="PIRSF" id="PIRSF000498">
    <property type="entry name" value="Riboflavin_syn_A"/>
    <property type="match status" value="1"/>
</dbReference>
<dbReference type="AlphaFoldDB" id="M5G3K1"/>
<organism evidence="10 11">
    <name type="scientific">Dacryopinax primogenitus (strain DJM 731)</name>
    <name type="common">Brown rot fungus</name>
    <dbReference type="NCBI Taxonomy" id="1858805"/>
    <lineage>
        <taxon>Eukaryota</taxon>
        <taxon>Fungi</taxon>
        <taxon>Dikarya</taxon>
        <taxon>Basidiomycota</taxon>
        <taxon>Agaricomycotina</taxon>
        <taxon>Dacrymycetes</taxon>
        <taxon>Dacrymycetales</taxon>
        <taxon>Dacrymycetaceae</taxon>
        <taxon>Dacryopinax</taxon>
    </lineage>
</organism>
<dbReference type="InterPro" id="IPR001783">
    <property type="entry name" value="Lumazine-bd"/>
</dbReference>
<reference evidence="10 11" key="1">
    <citation type="journal article" date="2012" name="Science">
        <title>The Paleozoic origin of enzymatic lignin decomposition reconstructed from 31 fungal genomes.</title>
        <authorList>
            <person name="Floudas D."/>
            <person name="Binder M."/>
            <person name="Riley R."/>
            <person name="Barry K."/>
            <person name="Blanchette R.A."/>
            <person name="Henrissat B."/>
            <person name="Martinez A.T."/>
            <person name="Otillar R."/>
            <person name="Spatafora J.W."/>
            <person name="Yadav J.S."/>
            <person name="Aerts A."/>
            <person name="Benoit I."/>
            <person name="Boyd A."/>
            <person name="Carlson A."/>
            <person name="Copeland A."/>
            <person name="Coutinho P.M."/>
            <person name="de Vries R.P."/>
            <person name="Ferreira P."/>
            <person name="Findley K."/>
            <person name="Foster B."/>
            <person name="Gaskell J."/>
            <person name="Glotzer D."/>
            <person name="Gorecki P."/>
            <person name="Heitman J."/>
            <person name="Hesse C."/>
            <person name="Hori C."/>
            <person name="Igarashi K."/>
            <person name="Jurgens J.A."/>
            <person name="Kallen N."/>
            <person name="Kersten P."/>
            <person name="Kohler A."/>
            <person name="Kuees U."/>
            <person name="Kumar T.K.A."/>
            <person name="Kuo A."/>
            <person name="LaButti K."/>
            <person name="Larrondo L.F."/>
            <person name="Lindquist E."/>
            <person name="Ling A."/>
            <person name="Lombard V."/>
            <person name="Lucas S."/>
            <person name="Lundell T."/>
            <person name="Martin R."/>
            <person name="McLaughlin D.J."/>
            <person name="Morgenstern I."/>
            <person name="Morin E."/>
            <person name="Murat C."/>
            <person name="Nagy L.G."/>
            <person name="Nolan M."/>
            <person name="Ohm R.A."/>
            <person name="Patyshakuliyeva A."/>
            <person name="Rokas A."/>
            <person name="Ruiz-Duenas F.J."/>
            <person name="Sabat G."/>
            <person name="Salamov A."/>
            <person name="Samejima M."/>
            <person name="Schmutz J."/>
            <person name="Slot J.C."/>
            <person name="St John F."/>
            <person name="Stenlid J."/>
            <person name="Sun H."/>
            <person name="Sun S."/>
            <person name="Syed K."/>
            <person name="Tsang A."/>
            <person name="Wiebenga A."/>
            <person name="Young D."/>
            <person name="Pisabarro A."/>
            <person name="Eastwood D.C."/>
            <person name="Martin F."/>
            <person name="Cullen D."/>
            <person name="Grigoriev I.V."/>
            <person name="Hibbett D.S."/>
        </authorList>
    </citation>
    <scope>NUCLEOTIDE SEQUENCE [LARGE SCALE GENOMIC DNA]</scope>
    <source>
        <strain evidence="10 11">DJM-731 SS1</strain>
    </source>
</reference>
<evidence type="ECO:0000259" key="9">
    <source>
        <dbReference type="PROSITE" id="PS51177"/>
    </source>
</evidence>
<dbReference type="RefSeq" id="XP_040629694.1">
    <property type="nucleotide sequence ID" value="XM_040772537.1"/>
</dbReference>
<dbReference type="PROSITE" id="PS51177">
    <property type="entry name" value="LUMAZINE_BIND"/>
    <property type="match status" value="2"/>
</dbReference>
<evidence type="ECO:0000256" key="7">
    <source>
        <dbReference type="ARBA" id="ARBA00022737"/>
    </source>
</evidence>
<dbReference type="NCBIfam" id="TIGR00187">
    <property type="entry name" value="ribE"/>
    <property type="match status" value="1"/>
</dbReference>
<dbReference type="GeneID" id="63687599"/>
<feature type="repeat" description="Lumazine-binding" evidence="8">
    <location>
        <begin position="107"/>
        <end position="211"/>
    </location>
</feature>
<evidence type="ECO:0000256" key="8">
    <source>
        <dbReference type="PROSITE-ProRule" id="PRU00524"/>
    </source>
</evidence>
<dbReference type="InterPro" id="IPR017938">
    <property type="entry name" value="Riboflavin_synthase-like_b-brl"/>
</dbReference>
<evidence type="ECO:0000256" key="3">
    <source>
        <dbReference type="ARBA" id="ARBA00012827"/>
    </source>
</evidence>
<dbReference type="Proteomes" id="UP000030653">
    <property type="component" value="Unassembled WGS sequence"/>
</dbReference>
<evidence type="ECO:0000256" key="4">
    <source>
        <dbReference type="ARBA" id="ARBA00013950"/>
    </source>
</evidence>
<feature type="domain" description="Lumazine-binding" evidence="9">
    <location>
        <begin position="1"/>
        <end position="106"/>
    </location>
</feature>
<dbReference type="Pfam" id="PF00677">
    <property type="entry name" value="Lum_binding"/>
    <property type="match status" value="2"/>
</dbReference>
<keyword evidence="5" id="KW-0686">Riboflavin biosynthesis</keyword>
<dbReference type="OMA" id="IGGHAMS"/>
<dbReference type="OrthoDB" id="10258924at2759"/>
<dbReference type="PANTHER" id="PTHR21098">
    <property type="entry name" value="RIBOFLAVIN SYNTHASE ALPHA CHAIN"/>
    <property type="match status" value="1"/>
</dbReference>
<feature type="domain" description="Lumazine-binding" evidence="9">
    <location>
        <begin position="107"/>
        <end position="211"/>
    </location>
</feature>
<dbReference type="SUPFAM" id="SSF63380">
    <property type="entry name" value="Riboflavin synthase domain-like"/>
    <property type="match status" value="2"/>
</dbReference>
<dbReference type="PANTHER" id="PTHR21098:SF0">
    <property type="entry name" value="RIBOFLAVIN SYNTHASE"/>
    <property type="match status" value="1"/>
</dbReference>
<dbReference type="GO" id="GO:0004746">
    <property type="term" value="F:riboflavin synthase activity"/>
    <property type="evidence" value="ECO:0007669"/>
    <property type="project" value="UniProtKB-EC"/>
</dbReference>
<name>M5G3K1_DACPD</name>
<comment type="function">
    <text evidence="1">Catalyzes the dismutation of two molecules of 6,7-dimethyl-8-ribityllumazine, resulting in the formation of riboflavin and 5-amino-6-(D-ribitylamino)uracil.</text>
</comment>
<dbReference type="HOGENOM" id="CLU_034388_1_1_1"/>
<evidence type="ECO:0000256" key="1">
    <source>
        <dbReference type="ARBA" id="ARBA00002803"/>
    </source>
</evidence>
<dbReference type="NCBIfam" id="NF006767">
    <property type="entry name" value="PRK09289.1"/>
    <property type="match status" value="1"/>
</dbReference>
<evidence type="ECO:0000256" key="5">
    <source>
        <dbReference type="ARBA" id="ARBA00022619"/>
    </source>
</evidence>
<gene>
    <name evidence="10" type="ORF">DACRYDRAFT_21755</name>
</gene>
<evidence type="ECO:0000313" key="11">
    <source>
        <dbReference type="Proteomes" id="UP000030653"/>
    </source>
</evidence>
<evidence type="ECO:0000313" key="10">
    <source>
        <dbReference type="EMBL" id="EJU02800.1"/>
    </source>
</evidence>
<keyword evidence="6" id="KW-0808">Transferase</keyword>
<dbReference type="InterPro" id="IPR026017">
    <property type="entry name" value="Lumazine-bd_dom"/>
</dbReference>
<dbReference type="EMBL" id="JH795861">
    <property type="protein sequence ID" value="EJU02800.1"/>
    <property type="molecule type" value="Genomic_DNA"/>
</dbReference>
<keyword evidence="7" id="KW-0677">Repeat</keyword>
<dbReference type="FunFam" id="2.40.30.20:FF:000004">
    <property type="entry name" value="Riboflavin synthase, alpha subunit"/>
    <property type="match status" value="1"/>
</dbReference>
<dbReference type="Gene3D" id="2.40.30.20">
    <property type="match status" value="2"/>
</dbReference>
<dbReference type="InterPro" id="IPR023366">
    <property type="entry name" value="ATP_synth_asu-like_sf"/>
</dbReference>
<feature type="repeat" description="Lumazine-binding" evidence="8">
    <location>
        <begin position="1"/>
        <end position="106"/>
    </location>
</feature>
<evidence type="ECO:0000256" key="6">
    <source>
        <dbReference type="ARBA" id="ARBA00022679"/>
    </source>
</evidence>
<dbReference type="GO" id="GO:0009231">
    <property type="term" value="P:riboflavin biosynthetic process"/>
    <property type="evidence" value="ECO:0007669"/>
    <property type="project" value="UniProtKB-KW"/>
</dbReference>
<dbReference type="FunFam" id="2.40.30.20:FF:000006">
    <property type="entry name" value="Riboflavin synthase, alpha subunit"/>
    <property type="match status" value="1"/>
</dbReference>
<dbReference type="EC" id="2.5.1.9" evidence="3"/>
<accession>M5G3K1</accession>
<dbReference type="STRING" id="1858805.M5G3K1"/>
<sequence length="237" mass="25665">MFTGIIEHLGNVQAITELDTTESGGSGFSITINECASILDDCHIGDSICVNGACLTVTEFFLENGGSFKVGLAPETLERTDLGELEVGHKVNLERAMAAHTRFGGHFVQGHVDETATILSMTPDENSLRCVFQLPPPTPERPSLMPYLIPKGYVCLDGTSLTLTQVDDSERTFGVMLIAHTQSKIVLPLKMPGMKVNVEVDMVGKYVEKAVLAALGGSQGVENRVEQMVEKILETRK</sequence>